<gene>
    <name evidence="3" type="ORF">IW254_001020</name>
</gene>
<feature type="chain" id="PRO_5038657648" description="Secreted protein" evidence="2">
    <location>
        <begin position="36"/>
        <end position="237"/>
    </location>
</feature>
<evidence type="ECO:0000313" key="3">
    <source>
        <dbReference type="EMBL" id="MBG6122051.1"/>
    </source>
</evidence>
<dbReference type="AlphaFoldDB" id="A0A931E2I7"/>
<dbReference type="EMBL" id="JADOUE010000001">
    <property type="protein sequence ID" value="MBG6122051.1"/>
    <property type="molecule type" value="Genomic_DNA"/>
</dbReference>
<accession>A0A931E2I7</accession>
<evidence type="ECO:0008006" key="5">
    <source>
        <dbReference type="Google" id="ProtNLM"/>
    </source>
</evidence>
<dbReference type="RefSeq" id="WP_196824510.1">
    <property type="nucleotide sequence ID" value="NZ_CP046980.1"/>
</dbReference>
<dbReference type="Proteomes" id="UP000658613">
    <property type="component" value="Unassembled WGS sequence"/>
</dbReference>
<keyword evidence="1" id="KW-0812">Transmembrane</keyword>
<proteinExistence type="predicted"/>
<feature type="signal peptide" evidence="2">
    <location>
        <begin position="1"/>
        <end position="35"/>
    </location>
</feature>
<sequence length="237" mass="24934">MTTRAVPRCSISLRAGMSAAAALALSLTGTAIASAGEITPVSGDTQSCVITYTEAEIPVLAAASWSVDAFGIASQFDGGDNWRDGRTAYLANKETLRQGISKGQNTVTLTMHKTPLEPRYEEHTVGDVWKSLFDTTSSITPARSGREPYELIAFRESAASWVEATIANCGKPAPTQLPTEPAILKSATAPGLAPKEAIGVVMGLLVALGFGAALVNFVPILPALQTELDRFLGMLPR</sequence>
<organism evidence="3 4">
    <name type="scientific">Corynebacterium aquatimens</name>
    <dbReference type="NCBI Taxonomy" id="1190508"/>
    <lineage>
        <taxon>Bacteria</taxon>
        <taxon>Bacillati</taxon>
        <taxon>Actinomycetota</taxon>
        <taxon>Actinomycetes</taxon>
        <taxon>Mycobacteriales</taxon>
        <taxon>Corynebacteriaceae</taxon>
        <taxon>Corynebacterium</taxon>
    </lineage>
</organism>
<keyword evidence="4" id="KW-1185">Reference proteome</keyword>
<name>A0A931E2I7_9CORY</name>
<evidence type="ECO:0000313" key="4">
    <source>
        <dbReference type="Proteomes" id="UP000658613"/>
    </source>
</evidence>
<keyword evidence="1" id="KW-1133">Transmembrane helix</keyword>
<evidence type="ECO:0000256" key="1">
    <source>
        <dbReference type="SAM" id="Phobius"/>
    </source>
</evidence>
<protein>
    <recommendedName>
        <fullName evidence="5">Secreted protein</fullName>
    </recommendedName>
</protein>
<keyword evidence="2" id="KW-0732">Signal</keyword>
<reference evidence="3" key="1">
    <citation type="submission" date="2020-11" db="EMBL/GenBank/DDBJ databases">
        <title>Sequencing the genomes of 1000 actinobacteria strains.</title>
        <authorList>
            <person name="Klenk H.-P."/>
        </authorList>
    </citation>
    <scope>NUCLEOTIDE SEQUENCE</scope>
    <source>
        <strain evidence="3">DSM 45632</strain>
    </source>
</reference>
<keyword evidence="1" id="KW-0472">Membrane</keyword>
<comment type="caution">
    <text evidence="3">The sequence shown here is derived from an EMBL/GenBank/DDBJ whole genome shotgun (WGS) entry which is preliminary data.</text>
</comment>
<evidence type="ECO:0000256" key="2">
    <source>
        <dbReference type="SAM" id="SignalP"/>
    </source>
</evidence>
<feature type="transmembrane region" description="Helical" evidence="1">
    <location>
        <begin position="197"/>
        <end position="224"/>
    </location>
</feature>